<feature type="domain" description="Putative integrase N-terminal" evidence="2">
    <location>
        <begin position="1"/>
        <end position="91"/>
    </location>
</feature>
<evidence type="ECO:0000313" key="5">
    <source>
        <dbReference type="Proteomes" id="UP000269265"/>
    </source>
</evidence>
<dbReference type="OrthoDB" id="5394387at2"/>
<feature type="domain" description="Integrase catalytic" evidence="3">
    <location>
        <begin position="125"/>
        <end position="233"/>
    </location>
</feature>
<dbReference type="Proteomes" id="UP000269265">
    <property type="component" value="Unassembled WGS sequence"/>
</dbReference>
<name>A0A3R8S2N8_9BURK</name>
<evidence type="ECO:0000259" key="3">
    <source>
        <dbReference type="Pfam" id="PF12835"/>
    </source>
</evidence>
<evidence type="ECO:0000259" key="2">
    <source>
        <dbReference type="Pfam" id="PF12834"/>
    </source>
</evidence>
<dbReference type="GO" id="GO:0015074">
    <property type="term" value="P:DNA integration"/>
    <property type="evidence" value="ECO:0007669"/>
    <property type="project" value="InterPro"/>
</dbReference>
<dbReference type="Pfam" id="PF12834">
    <property type="entry name" value="Phage_int_SAM_2"/>
    <property type="match status" value="1"/>
</dbReference>
<proteinExistence type="predicted"/>
<reference evidence="4 5" key="1">
    <citation type="submission" date="2018-12" db="EMBL/GenBank/DDBJ databases">
        <title>The whole draft genome of Aquabacterium sp. SJQ9.</title>
        <authorList>
            <person name="Sun L."/>
            <person name="Gao X."/>
            <person name="Chen W."/>
            <person name="Huang K."/>
        </authorList>
    </citation>
    <scope>NUCLEOTIDE SEQUENCE [LARGE SCALE GENOMIC DNA]</scope>
    <source>
        <strain evidence="4 5">SJQ9</strain>
    </source>
</reference>
<evidence type="ECO:0000256" key="1">
    <source>
        <dbReference type="ARBA" id="ARBA00023172"/>
    </source>
</evidence>
<keyword evidence="1" id="KW-0233">DNA recombination</keyword>
<accession>A0A3R8S2N8</accession>
<sequence length="288" mass="32488">MRTLNRDFKLMCQRNRDGSFATQHDRERLLTMVANQLHEGGFKNLRAQGIRTKHIEHLVSRWQAEGASTGTMKNRMSALRWVAEKIGKENIVARHNAAYGIADRRFVTNESKAKELDQGKLGRVSDPYTVMSLRLQEAFGLRREESIKIQPGWADRGDVLVLKSTWTKGGKEREIPILNEAQRAVVNQAKALADQGSLIPVAMSYKDQLNRFKAQTAFAGIDRVHGFRHAYAQARYAELTGWNAPAAGGPTSKQLSPEQKAIDRQARLTISRELGHEREQITAVYLGR</sequence>
<protein>
    <submittedName>
        <fullName evidence="4">Integrase</fullName>
    </submittedName>
</protein>
<dbReference type="RefSeq" id="WP_125243465.1">
    <property type="nucleotide sequence ID" value="NZ_RSED01000008.1"/>
</dbReference>
<evidence type="ECO:0000313" key="4">
    <source>
        <dbReference type="EMBL" id="RRS04061.1"/>
    </source>
</evidence>
<dbReference type="InterPro" id="IPR024457">
    <property type="entry name" value="Putative_integrase_N"/>
</dbReference>
<dbReference type="GO" id="GO:0006310">
    <property type="term" value="P:DNA recombination"/>
    <property type="evidence" value="ECO:0007669"/>
    <property type="project" value="UniProtKB-KW"/>
</dbReference>
<dbReference type="SUPFAM" id="SSF56349">
    <property type="entry name" value="DNA breaking-rejoining enzymes"/>
    <property type="match status" value="1"/>
</dbReference>
<gene>
    <name evidence="4" type="ORF">EIP75_11775</name>
</gene>
<dbReference type="GO" id="GO:0003677">
    <property type="term" value="F:DNA binding"/>
    <property type="evidence" value="ECO:0007669"/>
    <property type="project" value="InterPro"/>
</dbReference>
<dbReference type="EMBL" id="RSED01000008">
    <property type="protein sequence ID" value="RRS04061.1"/>
    <property type="molecule type" value="Genomic_DNA"/>
</dbReference>
<keyword evidence="5" id="KW-1185">Reference proteome</keyword>
<dbReference type="Pfam" id="PF12835">
    <property type="entry name" value="Integrase_1"/>
    <property type="match status" value="1"/>
</dbReference>
<dbReference type="InterPro" id="IPR024456">
    <property type="entry name" value="Integrase_catalytic_putative"/>
</dbReference>
<dbReference type="AlphaFoldDB" id="A0A3R8S2N8"/>
<comment type="caution">
    <text evidence="4">The sequence shown here is derived from an EMBL/GenBank/DDBJ whole genome shotgun (WGS) entry which is preliminary data.</text>
</comment>
<dbReference type="Gene3D" id="1.10.443.10">
    <property type="entry name" value="Intergrase catalytic core"/>
    <property type="match status" value="1"/>
</dbReference>
<dbReference type="InterPro" id="IPR013762">
    <property type="entry name" value="Integrase-like_cat_sf"/>
</dbReference>
<organism evidence="4 5">
    <name type="scientific">Aquabacterium soli</name>
    <dbReference type="NCBI Taxonomy" id="2493092"/>
    <lineage>
        <taxon>Bacteria</taxon>
        <taxon>Pseudomonadati</taxon>
        <taxon>Pseudomonadota</taxon>
        <taxon>Betaproteobacteria</taxon>
        <taxon>Burkholderiales</taxon>
        <taxon>Aquabacterium</taxon>
    </lineage>
</organism>
<dbReference type="InterPro" id="IPR011010">
    <property type="entry name" value="DNA_brk_join_enz"/>
</dbReference>